<feature type="transmembrane region" description="Helical" evidence="6">
    <location>
        <begin position="55"/>
        <end position="75"/>
    </location>
</feature>
<keyword evidence="5 6" id="KW-0472">Membrane</keyword>
<keyword evidence="9" id="KW-1185">Reference proteome</keyword>
<comment type="similarity">
    <text evidence="6">Belongs to the ABC-4 integral membrane protein family.</text>
</comment>
<feature type="transmembrane region" description="Helical" evidence="6">
    <location>
        <begin position="288"/>
        <end position="310"/>
    </location>
</feature>
<name>A0ABV9GNK1_9BACL</name>
<feature type="domain" description="ABC3 transporter permease C-terminal" evidence="7">
    <location>
        <begin position="61"/>
        <end position="174"/>
    </location>
</feature>
<evidence type="ECO:0000313" key="9">
    <source>
        <dbReference type="Proteomes" id="UP001596022"/>
    </source>
</evidence>
<evidence type="ECO:0000256" key="6">
    <source>
        <dbReference type="PIRNR" id="PIRNR018968"/>
    </source>
</evidence>
<comment type="caution">
    <text evidence="8">The sequence shown here is derived from an EMBL/GenBank/DDBJ whole genome shotgun (WGS) entry which is preliminary data.</text>
</comment>
<evidence type="ECO:0000256" key="2">
    <source>
        <dbReference type="ARBA" id="ARBA00022475"/>
    </source>
</evidence>
<gene>
    <name evidence="8" type="ORF">ACFO4N_13935</name>
</gene>
<dbReference type="PANTHER" id="PTHR46795:SF3">
    <property type="entry name" value="ABC TRANSPORTER PERMEASE"/>
    <property type="match status" value="1"/>
</dbReference>
<reference evidence="9" key="1">
    <citation type="journal article" date="2019" name="Int. J. Syst. Evol. Microbiol.">
        <title>The Global Catalogue of Microorganisms (GCM) 10K type strain sequencing project: providing services to taxonomists for standard genome sequencing and annotation.</title>
        <authorList>
            <consortium name="The Broad Institute Genomics Platform"/>
            <consortium name="The Broad Institute Genome Sequencing Center for Infectious Disease"/>
            <person name="Wu L."/>
            <person name="Ma J."/>
        </authorList>
    </citation>
    <scope>NUCLEOTIDE SEQUENCE [LARGE SCALE GENOMIC DNA]</scope>
    <source>
        <strain evidence="9">CGMCC 1.16306</strain>
    </source>
</reference>
<feature type="transmembrane region" description="Helical" evidence="6">
    <location>
        <begin position="576"/>
        <end position="595"/>
    </location>
</feature>
<keyword evidence="6" id="KW-0813">Transport</keyword>
<feature type="transmembrane region" description="Helical" evidence="6">
    <location>
        <begin position="520"/>
        <end position="542"/>
    </location>
</feature>
<protein>
    <submittedName>
        <fullName evidence="8">FtsX-like permease family protein</fullName>
    </submittedName>
</protein>
<keyword evidence="2 6" id="KW-1003">Cell membrane</keyword>
<dbReference type="InterPro" id="IPR052536">
    <property type="entry name" value="ABC-4_Integral_Memb_Prot"/>
</dbReference>
<keyword evidence="4 6" id="KW-1133">Transmembrane helix</keyword>
<dbReference type="InterPro" id="IPR027022">
    <property type="entry name" value="ABC_permease_BceB-typ"/>
</dbReference>
<evidence type="ECO:0000259" key="7">
    <source>
        <dbReference type="Pfam" id="PF02687"/>
    </source>
</evidence>
<feature type="transmembrane region" description="Helical" evidence="6">
    <location>
        <begin position="18"/>
        <end position="35"/>
    </location>
</feature>
<feature type="transmembrane region" description="Helical" evidence="6">
    <location>
        <begin position="147"/>
        <end position="170"/>
    </location>
</feature>
<evidence type="ECO:0000256" key="5">
    <source>
        <dbReference type="ARBA" id="ARBA00023136"/>
    </source>
</evidence>
<proteinExistence type="inferred from homology"/>
<dbReference type="EMBL" id="JBHSFW010000012">
    <property type="protein sequence ID" value="MFC4619808.1"/>
    <property type="molecule type" value="Genomic_DNA"/>
</dbReference>
<feature type="transmembrane region" description="Helical" evidence="6">
    <location>
        <begin position="105"/>
        <end position="127"/>
    </location>
</feature>
<evidence type="ECO:0000256" key="4">
    <source>
        <dbReference type="ARBA" id="ARBA00022989"/>
    </source>
</evidence>
<keyword evidence="3 6" id="KW-0812">Transmembrane</keyword>
<dbReference type="Pfam" id="PF02687">
    <property type="entry name" value="FtsX"/>
    <property type="match status" value="1"/>
</dbReference>
<organism evidence="8 9">
    <name type="scientific">Camelliibacillus cellulosilyticus</name>
    <dbReference type="NCBI Taxonomy" id="2174486"/>
    <lineage>
        <taxon>Bacteria</taxon>
        <taxon>Bacillati</taxon>
        <taxon>Bacillota</taxon>
        <taxon>Bacilli</taxon>
        <taxon>Bacillales</taxon>
        <taxon>Sporolactobacillaceae</taxon>
        <taxon>Camelliibacillus</taxon>
    </lineage>
</organism>
<accession>A0ABV9GNK1</accession>
<dbReference type="Proteomes" id="UP001596022">
    <property type="component" value="Unassembled WGS sequence"/>
</dbReference>
<evidence type="ECO:0000313" key="8">
    <source>
        <dbReference type="EMBL" id="MFC4619808.1"/>
    </source>
</evidence>
<dbReference type="PIRSF" id="PIRSF018968">
    <property type="entry name" value="ABC_permease_BceB"/>
    <property type="match status" value="1"/>
</dbReference>
<feature type="transmembrane region" description="Helical" evidence="6">
    <location>
        <begin position="233"/>
        <end position="255"/>
    </location>
</feature>
<comment type="subcellular location">
    <subcellularLocation>
        <location evidence="1 6">Cell membrane</location>
        <topology evidence="1 6">Multi-pass membrane protein</topology>
    </subcellularLocation>
</comment>
<dbReference type="InterPro" id="IPR003838">
    <property type="entry name" value="ABC3_permease_C"/>
</dbReference>
<evidence type="ECO:0000256" key="3">
    <source>
        <dbReference type="ARBA" id="ARBA00022692"/>
    </source>
</evidence>
<dbReference type="RefSeq" id="WP_376846900.1">
    <property type="nucleotide sequence ID" value="NZ_JBHSFW010000012.1"/>
</dbReference>
<evidence type="ECO:0000256" key="1">
    <source>
        <dbReference type="ARBA" id="ARBA00004651"/>
    </source>
</evidence>
<sequence length="638" mass="72144">MTLTKLAFRNIKRNLKNYMVYFVSMIFSILIYYTFTSLEYNSQIKAASDASKKIASAFQFSSVLLILFVAVFIIYSNGFFTRKRKKEVGLYSLLGLRKKQIGKMLFYENLAMGIVSLIIGILLGALLSEVFLVLLLKLMHLNLHVRFEVPLAAILNTAIVFLIIILYTSFQGYRLIYRFKLIELFHADKKGEAVPKGSIALALLSILLIAVGYYLASTFFHALDYIPSQMLPFLIIGVTVLGTYLLFRCFSVALLKFTKKRKRTFYNGMNMISTSQLLYHIKGNATTLASIAVLGAVTLCAIGTTATLYYHTYTDTAHQYPYSLSYVKDGKWDQKIDGILKSHQKNHPITLKSDLPMVKVKAKFDMPYVPNYHFMEDDGLYLISASAFNHIAKQKGEALVNVRQNQTYIVDGMYQNSPYQESYENHHVSIHIGQEKKAMDIKGIIDDPLTDLNELIMVVPDKLYDQAKNTGQVRTVENINYKNQADSEAISKSVLAAIPNNRQVADYYSAFNDMVQTTGIMIFIGTFLGLVFLMATGSIIYFKQLTEAFTDKGNYAILRKIGVTHKEMKKSIAGQMGIVFLAPLAVAVLHSAFALNTMSTLLQMTIAVPVMISMVLYMIIYFVYYVMTIRSYYKIVTT</sequence>
<dbReference type="PANTHER" id="PTHR46795">
    <property type="entry name" value="ABC TRANSPORTER PERMEASE-RELATED-RELATED"/>
    <property type="match status" value="1"/>
</dbReference>
<feature type="transmembrane region" description="Helical" evidence="6">
    <location>
        <begin position="199"/>
        <end position="221"/>
    </location>
</feature>
<feature type="transmembrane region" description="Helical" evidence="6">
    <location>
        <begin position="601"/>
        <end position="624"/>
    </location>
</feature>